<keyword evidence="4" id="KW-1185">Reference proteome</keyword>
<proteinExistence type="predicted"/>
<evidence type="ECO:0000259" key="2">
    <source>
        <dbReference type="SMART" id="SM01162"/>
    </source>
</evidence>
<dbReference type="EMBL" id="JAJJMA010140154">
    <property type="protein sequence ID" value="MCL7033939.1"/>
    <property type="molecule type" value="Genomic_DNA"/>
</dbReference>
<reference evidence="3" key="1">
    <citation type="submission" date="2022-03" db="EMBL/GenBank/DDBJ databases">
        <title>A functionally conserved STORR gene fusion in Papaver species that diverged 16.8 million years ago.</title>
        <authorList>
            <person name="Catania T."/>
        </authorList>
    </citation>
    <scope>NUCLEOTIDE SEQUENCE</scope>
    <source>
        <strain evidence="3">S-191538</strain>
    </source>
</reference>
<evidence type="ECO:0000313" key="3">
    <source>
        <dbReference type="EMBL" id="MCL7033939.1"/>
    </source>
</evidence>
<dbReference type="AlphaFoldDB" id="A0AA41S6H9"/>
<feature type="domain" description="DUF1771" evidence="2">
    <location>
        <begin position="80"/>
        <end position="146"/>
    </location>
</feature>
<dbReference type="InterPro" id="IPR013899">
    <property type="entry name" value="DUF1771"/>
</dbReference>
<evidence type="ECO:0000256" key="1">
    <source>
        <dbReference type="SAM" id="MobiDB-lite"/>
    </source>
</evidence>
<dbReference type="PANTHER" id="PTHR47872">
    <property type="entry name" value="NUCLEAR RNA EXPORT FACTOR SDE5-RELATED"/>
    <property type="match status" value="1"/>
</dbReference>
<name>A0AA41S6H9_PAPNU</name>
<sequence>MDLPQSRDKERYDLQKEVLASLFNVSERVEEAPQRIGVGRRVVQQRPGRKIVTEPYKDTEHSNGFVKPLQESDEEKEDNRYKDLRRSAMEHWITMKEYFKCAFDAYAKGDLASAKKFIKEGQDYNIMARQANEMSNQLNLVPSCREEEKSCITTVDLRDHDKGEAISKMKYFLSTLSEQEGHMKVVIDDGDTKKASLRRRVLKFLDKESIKWTVEENQGTILIQMNDIHPTELSFYGEKKATHESEYNF</sequence>
<gene>
    <name evidence="3" type="ORF">MKW94_008681</name>
</gene>
<organism evidence="3 4">
    <name type="scientific">Papaver nudicaule</name>
    <name type="common">Iceland poppy</name>
    <dbReference type="NCBI Taxonomy" id="74823"/>
    <lineage>
        <taxon>Eukaryota</taxon>
        <taxon>Viridiplantae</taxon>
        <taxon>Streptophyta</taxon>
        <taxon>Embryophyta</taxon>
        <taxon>Tracheophyta</taxon>
        <taxon>Spermatophyta</taxon>
        <taxon>Magnoliopsida</taxon>
        <taxon>Ranunculales</taxon>
        <taxon>Papaveraceae</taxon>
        <taxon>Papaveroideae</taxon>
        <taxon>Papaver</taxon>
    </lineage>
</organism>
<evidence type="ECO:0000313" key="4">
    <source>
        <dbReference type="Proteomes" id="UP001177140"/>
    </source>
</evidence>
<dbReference type="PANTHER" id="PTHR47872:SF1">
    <property type="entry name" value="NUCLEAR RNA EXPORT FACTOR SDE5-RELATED"/>
    <property type="match status" value="1"/>
</dbReference>
<feature type="region of interest" description="Disordered" evidence="1">
    <location>
        <begin position="57"/>
        <end position="79"/>
    </location>
</feature>
<dbReference type="SMART" id="SM01162">
    <property type="entry name" value="DUF1771"/>
    <property type="match status" value="1"/>
</dbReference>
<accession>A0AA41S6H9</accession>
<protein>
    <recommendedName>
        <fullName evidence="2">DUF1771 domain-containing protein</fullName>
    </recommendedName>
</protein>
<dbReference type="Proteomes" id="UP001177140">
    <property type="component" value="Unassembled WGS sequence"/>
</dbReference>
<dbReference type="Pfam" id="PF08590">
    <property type="entry name" value="DUF1771"/>
    <property type="match status" value="1"/>
</dbReference>
<comment type="caution">
    <text evidence="3">The sequence shown here is derived from an EMBL/GenBank/DDBJ whole genome shotgun (WGS) entry which is preliminary data.</text>
</comment>